<dbReference type="AlphaFoldDB" id="A0A430ANK4"/>
<protein>
    <recommendedName>
        <fullName evidence="3">DUF1934 domain-containing protein</fullName>
    </recommendedName>
</protein>
<dbReference type="Proteomes" id="UP000287605">
    <property type="component" value="Unassembled WGS sequence"/>
</dbReference>
<proteinExistence type="predicted"/>
<dbReference type="SUPFAM" id="SSF50814">
    <property type="entry name" value="Lipocalins"/>
    <property type="match status" value="1"/>
</dbReference>
<keyword evidence="2" id="KW-1185">Reference proteome</keyword>
<comment type="caution">
    <text evidence="1">The sequence shown here is derived from an EMBL/GenBank/DDBJ whole genome shotgun (WGS) entry which is preliminary data.</text>
</comment>
<evidence type="ECO:0008006" key="3">
    <source>
        <dbReference type="Google" id="ProtNLM"/>
    </source>
</evidence>
<evidence type="ECO:0000313" key="2">
    <source>
        <dbReference type="Proteomes" id="UP000287605"/>
    </source>
</evidence>
<dbReference type="InterPro" id="IPR015231">
    <property type="entry name" value="DUF1934"/>
</dbReference>
<organism evidence="1 2">
    <name type="scientific">Vagococcus elongatus</name>
    <dbReference type="NCBI Taxonomy" id="180344"/>
    <lineage>
        <taxon>Bacteria</taxon>
        <taxon>Bacillati</taxon>
        <taxon>Bacillota</taxon>
        <taxon>Bacilli</taxon>
        <taxon>Lactobacillales</taxon>
        <taxon>Enterococcaceae</taxon>
        <taxon>Vagococcus</taxon>
    </lineage>
</organism>
<dbReference type="RefSeq" id="WP_126809792.1">
    <property type="nucleotide sequence ID" value="NZ_NGKA01000019.1"/>
</dbReference>
<dbReference type="InterPro" id="IPR012674">
    <property type="entry name" value="Calycin"/>
</dbReference>
<dbReference type="EMBL" id="NGKA01000019">
    <property type="protein sequence ID" value="RSU09708.1"/>
    <property type="molecule type" value="Genomic_DNA"/>
</dbReference>
<dbReference type="OrthoDB" id="2151645at2"/>
<accession>A0A430ANK4</accession>
<dbReference type="Pfam" id="PF09148">
    <property type="entry name" value="DUF1934"/>
    <property type="match status" value="1"/>
</dbReference>
<evidence type="ECO:0000313" key="1">
    <source>
        <dbReference type="EMBL" id="RSU09708.1"/>
    </source>
</evidence>
<dbReference type="Gene3D" id="2.40.128.20">
    <property type="match status" value="1"/>
</dbReference>
<sequence>MKTSSIPIAIQLQTEIFQNGQLDEHFFDVPGQFVQIGDSLYLRYQEPVKREDGTQDDINVTFKIESDGSVQLIRADEHRMRLRFSYQEENYTNYRTPFGMMQIRTITNNLRVTLKDRPASGNVIIDYELYAGQEKLGVYHLRLKFTA</sequence>
<reference evidence="1 2" key="1">
    <citation type="submission" date="2017-05" db="EMBL/GenBank/DDBJ databases">
        <title>Vagococcus spp. assemblies.</title>
        <authorList>
            <person name="Gulvik C.A."/>
        </authorList>
    </citation>
    <scope>NUCLEOTIDE SEQUENCE [LARGE SCALE GENOMIC DNA]</scope>
    <source>
        <strain evidence="1 2">CCUG 51432</strain>
    </source>
</reference>
<name>A0A430ANK4_9ENTE</name>
<gene>
    <name evidence="1" type="ORF">CBF29_11065</name>
</gene>